<evidence type="ECO:0000259" key="10">
    <source>
        <dbReference type="PROSITE" id="PS50113"/>
    </source>
</evidence>
<dbReference type="Pfam" id="PF01739">
    <property type="entry name" value="CheR"/>
    <property type="match status" value="1"/>
</dbReference>
<dbReference type="InterPro" id="IPR000014">
    <property type="entry name" value="PAS"/>
</dbReference>
<dbReference type="SUPFAM" id="SSF53335">
    <property type="entry name" value="S-adenosyl-L-methionine-dependent methyltransferases"/>
    <property type="match status" value="1"/>
</dbReference>
<dbReference type="PROSITE" id="PS50113">
    <property type="entry name" value="PAC"/>
    <property type="match status" value="2"/>
</dbReference>
<dbReference type="GO" id="GO:0000155">
    <property type="term" value="F:phosphorelay sensor kinase activity"/>
    <property type="evidence" value="ECO:0007669"/>
    <property type="project" value="InterPro"/>
</dbReference>
<evidence type="ECO:0000256" key="4">
    <source>
        <dbReference type="ARBA" id="ARBA00022679"/>
    </source>
</evidence>
<dbReference type="InterPro" id="IPR036097">
    <property type="entry name" value="HisK_dim/P_sf"/>
</dbReference>
<dbReference type="Gene3D" id="1.10.287.130">
    <property type="match status" value="1"/>
</dbReference>
<dbReference type="GO" id="GO:0006935">
    <property type="term" value="P:chemotaxis"/>
    <property type="evidence" value="ECO:0007669"/>
    <property type="project" value="InterPro"/>
</dbReference>
<protein>
    <recommendedName>
        <fullName evidence="2">histidine kinase</fullName>
        <ecNumber evidence="2">2.7.13.3</ecNumber>
    </recommendedName>
</protein>
<dbReference type="CDD" id="cd02440">
    <property type="entry name" value="AdoMet_MTases"/>
    <property type="match status" value="1"/>
</dbReference>
<evidence type="ECO:0000256" key="2">
    <source>
        <dbReference type="ARBA" id="ARBA00012438"/>
    </source>
</evidence>
<dbReference type="Pfam" id="PF03705">
    <property type="entry name" value="CheR_N"/>
    <property type="match status" value="1"/>
</dbReference>
<dbReference type="Gene3D" id="3.40.50.150">
    <property type="entry name" value="Vaccinia Virus protein VP39"/>
    <property type="match status" value="1"/>
</dbReference>
<dbReference type="InterPro" id="IPR022641">
    <property type="entry name" value="CheR_N"/>
</dbReference>
<dbReference type="EMBL" id="JAHESE010000004">
    <property type="protein sequence ID" value="MBT1707959.1"/>
    <property type="molecule type" value="Genomic_DNA"/>
</dbReference>
<keyword evidence="3" id="KW-0597">Phosphoprotein</keyword>
<dbReference type="CDD" id="cd00075">
    <property type="entry name" value="HATPase"/>
    <property type="match status" value="1"/>
</dbReference>
<dbReference type="PROSITE" id="PS50109">
    <property type="entry name" value="HIS_KIN"/>
    <property type="match status" value="1"/>
</dbReference>
<evidence type="ECO:0000259" key="12">
    <source>
        <dbReference type="PROSITE" id="PS50123"/>
    </source>
</evidence>
<evidence type="ECO:0000259" key="8">
    <source>
        <dbReference type="PROSITE" id="PS50109"/>
    </source>
</evidence>
<dbReference type="GO" id="GO:0008757">
    <property type="term" value="F:S-adenosylmethionine-dependent methyltransferase activity"/>
    <property type="evidence" value="ECO:0007669"/>
    <property type="project" value="InterPro"/>
</dbReference>
<dbReference type="PROSITE" id="PS50112">
    <property type="entry name" value="PAS"/>
    <property type="match status" value="1"/>
</dbReference>
<dbReference type="Pfam" id="PF00989">
    <property type="entry name" value="PAS"/>
    <property type="match status" value="1"/>
</dbReference>
<feature type="domain" description="Histidine kinase" evidence="8">
    <location>
        <begin position="989"/>
        <end position="1207"/>
    </location>
</feature>
<sequence length="1208" mass="136083">MEQSTPKAAPGEVQPVNHKDLYIVGIGASAGGVQALQSFFQRVPPTSGMAYVVILHLSPDHESKLPEILQQVSAIPVFRVAERAHVRPDHVYVISPNQHLKMDDGHITASRNLQEADRRAPVDIFFRTLAESHGARAICVVLSGTGSNGSMGLKRVKEMGGAAFVQNPREAEYNEMPRHAIATDLVDEVLPVAELPAKIVAYKNNLGTIHIPVDAEKRAEDQQHALREIFSQLRLRTGHDFSNYKRPTLLRRIERRINMRNLPDLPAYAAFITQQPDEVTALLKDLLISVTNFFRDRAAFEVVEQQVMTAIMQRKKPDDQVRIWVAGCATGEEAYSLAMLCAEKIPNVIEGPKIQIFATDIDEAAITFARDGLYSINDAADVSPERLRRFFNKEGDGYRVRREIRETILFANHNFIKDPPFSHLDMISCRNVLIYLNQTAQERVMETFHFALRQGGFLFLGLSESADSATDLYTSFSREFHIFQSRPAPKRVYPVPDSTPRFNYSQPITVPSAIVTPQEYRVRERMTLGDLHQQLLEQYAPPSLVVNEEYEIIHLSERAGRYLQITGGEPTQNLLKMVRHDLRLELRSALYQAVQRKAAVDARGLKVTLDDRTETLDIHIRPVFRAGDIANGIILVVFEPTSVETEPSEVVLSADEPVARQLEDELMRLKSQLRGSIEHHEFQAEELKASNEELQAMNEELRSAAEELETSKEELQSINEELSTVNQELKVKVEEITLANNNLQNLINSVDIGTIFLDRSFRVALFTPPARVLFNLIPNDIGRPLSDITNKLHYPDIIADAEVVLERLQTVEKEVSSQNDRLYMMRVLPYRTEEDRINGVVITFFDITERKRSEIALRASEERLRAMIAQTAAGIVQADLSGKITLANRKFCELLGFDESELLTKSLLDITYEGDRRNSDEQFGRLRTNGAPFDVEKQLVCKDKSLRWVNVSVSAIRNAAGRPESAVAVYQDITERKALEEQKDEFMAIASHELKTPVTSIRAFGEVLQEKFEHAKDTRNAGLMRKMNGQIDRLTVLIRDLLDSTKITAGKLSMQFEKLDINALIAERLEELQRLTDKHTIVFQRGDVREVPADKERIGQVLTNLVTNAVKYSPDGGDINVSTEPDKDKGGVRVTVTDYGIGIEEANKAKIFDRFFRVNDPRVKAFPGMGLGLYISTIIVQRHGGTIGLSSRPGKGSVFHFTLPYGQA</sequence>
<dbReference type="InterPro" id="IPR001610">
    <property type="entry name" value="PAC"/>
</dbReference>
<dbReference type="InterPro" id="IPR003661">
    <property type="entry name" value="HisK_dim/P_dom"/>
</dbReference>
<dbReference type="InterPro" id="IPR005467">
    <property type="entry name" value="His_kinase_dom"/>
</dbReference>
<dbReference type="FunFam" id="3.30.565.10:FF:000006">
    <property type="entry name" value="Sensor histidine kinase WalK"/>
    <property type="match status" value="1"/>
</dbReference>
<dbReference type="GO" id="GO:0006355">
    <property type="term" value="P:regulation of DNA-templated transcription"/>
    <property type="evidence" value="ECO:0007669"/>
    <property type="project" value="InterPro"/>
</dbReference>
<dbReference type="InterPro" id="IPR003594">
    <property type="entry name" value="HATPase_dom"/>
</dbReference>
<feature type="domain" description="CheB-type methylesterase" evidence="11">
    <location>
        <begin position="15"/>
        <end position="206"/>
    </location>
</feature>
<comment type="caution">
    <text evidence="13">The sequence shown here is derived from an EMBL/GenBank/DDBJ whole genome shotgun (WGS) entry which is preliminary data.</text>
</comment>
<dbReference type="InterPro" id="IPR000673">
    <property type="entry name" value="Sig_transdc_resp-reg_Me-estase"/>
</dbReference>
<dbReference type="SMART" id="SM00091">
    <property type="entry name" value="PAS"/>
    <property type="match status" value="3"/>
</dbReference>
<keyword evidence="14" id="KW-1185">Reference proteome</keyword>
<dbReference type="Pfam" id="PF00512">
    <property type="entry name" value="HisKA"/>
    <property type="match status" value="1"/>
</dbReference>
<comment type="caution">
    <text evidence="6">Lacks conserved residue(s) required for the propagation of feature annotation.</text>
</comment>
<dbReference type="Gene3D" id="3.30.450.20">
    <property type="entry name" value="PAS domain"/>
    <property type="match status" value="2"/>
</dbReference>
<dbReference type="SMART" id="SM00388">
    <property type="entry name" value="HisKA"/>
    <property type="match status" value="1"/>
</dbReference>
<dbReference type="Gene3D" id="3.30.565.10">
    <property type="entry name" value="Histidine kinase-like ATPase, C-terminal domain"/>
    <property type="match status" value="1"/>
</dbReference>
<dbReference type="InterPro" id="IPR022642">
    <property type="entry name" value="CheR_C"/>
</dbReference>
<dbReference type="Proteomes" id="UP001319080">
    <property type="component" value="Unassembled WGS sequence"/>
</dbReference>
<dbReference type="InterPro" id="IPR000700">
    <property type="entry name" value="PAS-assoc_C"/>
</dbReference>
<accession>A0AAP2DY69</accession>
<evidence type="ECO:0000313" key="14">
    <source>
        <dbReference type="Proteomes" id="UP001319080"/>
    </source>
</evidence>
<evidence type="ECO:0000256" key="3">
    <source>
        <dbReference type="ARBA" id="ARBA00022553"/>
    </source>
</evidence>
<dbReference type="CDD" id="cd00082">
    <property type="entry name" value="HisKA"/>
    <property type="match status" value="1"/>
</dbReference>
<evidence type="ECO:0000256" key="5">
    <source>
        <dbReference type="ARBA" id="ARBA00022777"/>
    </source>
</evidence>
<feature type="domain" description="PAC" evidence="10">
    <location>
        <begin position="809"/>
        <end position="859"/>
    </location>
</feature>
<dbReference type="SUPFAM" id="SSF47757">
    <property type="entry name" value="Chemotaxis receptor methyltransferase CheR, N-terminal domain"/>
    <property type="match status" value="1"/>
</dbReference>
<dbReference type="InterPro" id="IPR036890">
    <property type="entry name" value="HATPase_C_sf"/>
</dbReference>
<dbReference type="SMART" id="SM00086">
    <property type="entry name" value="PAC"/>
    <property type="match status" value="2"/>
</dbReference>
<name>A0AAP2DY69_9BACT</name>
<evidence type="ECO:0000256" key="7">
    <source>
        <dbReference type="SAM" id="Coils"/>
    </source>
</evidence>
<proteinExistence type="predicted"/>
<dbReference type="PROSITE" id="PS50123">
    <property type="entry name" value="CHER"/>
    <property type="match status" value="1"/>
</dbReference>
<dbReference type="SMART" id="SM00138">
    <property type="entry name" value="MeTrc"/>
    <property type="match status" value="1"/>
</dbReference>
<dbReference type="RefSeq" id="WP_254083550.1">
    <property type="nucleotide sequence ID" value="NZ_JAHESE010000004.1"/>
</dbReference>
<dbReference type="SMART" id="SM00387">
    <property type="entry name" value="HATPase_c"/>
    <property type="match status" value="1"/>
</dbReference>
<dbReference type="SUPFAM" id="SSF55785">
    <property type="entry name" value="PYP-like sensor domain (PAS domain)"/>
    <property type="match status" value="2"/>
</dbReference>
<dbReference type="PROSITE" id="PS50122">
    <property type="entry name" value="CHEB"/>
    <property type="match status" value="1"/>
</dbReference>
<evidence type="ECO:0000256" key="6">
    <source>
        <dbReference type="PROSITE-ProRule" id="PRU00050"/>
    </source>
</evidence>
<feature type="domain" description="PAC" evidence="10">
    <location>
        <begin position="933"/>
        <end position="985"/>
    </location>
</feature>
<comment type="catalytic activity">
    <reaction evidence="1">
        <text>ATP + protein L-histidine = ADP + protein N-phospho-L-histidine.</text>
        <dbReference type="EC" id="2.7.13.3"/>
    </reaction>
</comment>
<dbReference type="InterPro" id="IPR035909">
    <property type="entry name" value="CheB_C"/>
</dbReference>
<reference evidence="13 14" key="1">
    <citation type="submission" date="2021-05" db="EMBL/GenBank/DDBJ databases">
        <title>A Polyphasic approach of four new species of the genus Ohtaekwangia: Ohtaekwangia histidinii sp. nov., Ohtaekwangia cretensis sp. nov., Ohtaekwangia indiensis sp. nov., Ohtaekwangia reichenbachii sp. nov. from diverse environment.</title>
        <authorList>
            <person name="Octaviana S."/>
        </authorList>
    </citation>
    <scope>NUCLEOTIDE SEQUENCE [LARGE SCALE GENOMIC DNA]</scope>
    <source>
        <strain evidence="13 14">PWU5</strain>
    </source>
</reference>
<keyword evidence="7" id="KW-0175">Coiled coil</keyword>
<dbReference type="PRINTS" id="PR00996">
    <property type="entry name" value="CHERMTFRASE"/>
</dbReference>
<dbReference type="SUPFAM" id="SSF55874">
    <property type="entry name" value="ATPase domain of HSP90 chaperone/DNA topoisomerase II/histidine kinase"/>
    <property type="match status" value="1"/>
</dbReference>
<dbReference type="Pfam" id="PF02518">
    <property type="entry name" value="HATPase_c"/>
    <property type="match status" value="1"/>
</dbReference>
<dbReference type="PANTHER" id="PTHR24422">
    <property type="entry name" value="CHEMOTAXIS PROTEIN METHYLTRANSFERASE"/>
    <property type="match status" value="1"/>
</dbReference>
<organism evidence="13 14">
    <name type="scientific">Dawidia cretensis</name>
    <dbReference type="NCBI Taxonomy" id="2782350"/>
    <lineage>
        <taxon>Bacteria</taxon>
        <taxon>Pseudomonadati</taxon>
        <taxon>Bacteroidota</taxon>
        <taxon>Cytophagia</taxon>
        <taxon>Cytophagales</taxon>
        <taxon>Chryseotaleaceae</taxon>
        <taxon>Dawidia</taxon>
    </lineage>
</organism>
<feature type="domain" description="PAS" evidence="9">
    <location>
        <begin position="860"/>
        <end position="930"/>
    </location>
</feature>
<feature type="domain" description="CheR-type methyltransferase" evidence="12">
    <location>
        <begin position="214"/>
        <end position="477"/>
    </location>
</feature>
<dbReference type="GO" id="GO:0008984">
    <property type="term" value="F:protein-glutamate methylesterase activity"/>
    <property type="evidence" value="ECO:0007669"/>
    <property type="project" value="InterPro"/>
</dbReference>
<dbReference type="Pfam" id="PF01339">
    <property type="entry name" value="CheB_methylest"/>
    <property type="match status" value="1"/>
</dbReference>
<dbReference type="EC" id="2.7.13.3" evidence="2"/>
<dbReference type="NCBIfam" id="TIGR00229">
    <property type="entry name" value="sensory_box"/>
    <property type="match status" value="1"/>
</dbReference>
<dbReference type="SUPFAM" id="SSF52738">
    <property type="entry name" value="Methylesterase CheB, C-terminal domain"/>
    <property type="match status" value="1"/>
</dbReference>
<evidence type="ECO:0000313" key="13">
    <source>
        <dbReference type="EMBL" id="MBT1707959.1"/>
    </source>
</evidence>
<dbReference type="InterPro" id="IPR035965">
    <property type="entry name" value="PAS-like_dom_sf"/>
</dbReference>
<dbReference type="InterPro" id="IPR013767">
    <property type="entry name" value="PAS_fold"/>
</dbReference>
<dbReference type="GO" id="GO:0000156">
    <property type="term" value="F:phosphorelay response regulator activity"/>
    <property type="evidence" value="ECO:0007669"/>
    <property type="project" value="InterPro"/>
</dbReference>
<feature type="coiled-coil region" evidence="7">
    <location>
        <begin position="659"/>
        <end position="746"/>
    </location>
</feature>
<dbReference type="SUPFAM" id="SSF47384">
    <property type="entry name" value="Homodimeric domain of signal transducing histidine kinase"/>
    <property type="match status" value="1"/>
</dbReference>
<dbReference type="AlphaFoldDB" id="A0AAP2DY69"/>
<dbReference type="CDD" id="cd00130">
    <property type="entry name" value="PAS"/>
    <property type="match status" value="1"/>
</dbReference>
<dbReference type="PANTHER" id="PTHR24422:SF27">
    <property type="entry name" value="PROTEIN-GLUTAMATE O-METHYLTRANSFERASE"/>
    <property type="match status" value="1"/>
</dbReference>
<keyword evidence="4" id="KW-0808">Transferase</keyword>
<gene>
    <name evidence="13" type="ORF">KK062_06990</name>
</gene>
<evidence type="ECO:0000256" key="1">
    <source>
        <dbReference type="ARBA" id="ARBA00000085"/>
    </source>
</evidence>
<evidence type="ECO:0000259" key="9">
    <source>
        <dbReference type="PROSITE" id="PS50112"/>
    </source>
</evidence>
<dbReference type="GO" id="GO:0005737">
    <property type="term" value="C:cytoplasm"/>
    <property type="evidence" value="ECO:0007669"/>
    <property type="project" value="InterPro"/>
</dbReference>
<dbReference type="InterPro" id="IPR029063">
    <property type="entry name" value="SAM-dependent_MTases_sf"/>
</dbReference>
<dbReference type="InterPro" id="IPR050903">
    <property type="entry name" value="Bact_Chemotaxis_MeTrfase"/>
</dbReference>
<dbReference type="CDD" id="cd16434">
    <property type="entry name" value="CheB-CheR_fusion"/>
    <property type="match status" value="1"/>
</dbReference>
<evidence type="ECO:0000259" key="11">
    <source>
        <dbReference type="PROSITE" id="PS50122"/>
    </source>
</evidence>
<keyword evidence="5" id="KW-0418">Kinase</keyword>
<dbReference type="Gene3D" id="3.40.50.180">
    <property type="entry name" value="Methylesterase CheB, C-terminal domain"/>
    <property type="match status" value="1"/>
</dbReference>
<dbReference type="InterPro" id="IPR000780">
    <property type="entry name" value="CheR_MeTrfase"/>
</dbReference>
<dbReference type="Pfam" id="PF13596">
    <property type="entry name" value="PAS_10"/>
    <property type="match status" value="1"/>
</dbReference>